<proteinExistence type="predicted"/>
<keyword evidence="2" id="KW-1185">Reference proteome</keyword>
<name>A0A9Q0P285_SALPP</name>
<evidence type="ECO:0000313" key="1">
    <source>
        <dbReference type="EMBL" id="KAJ6680231.1"/>
    </source>
</evidence>
<evidence type="ECO:0000313" key="2">
    <source>
        <dbReference type="Proteomes" id="UP001151532"/>
    </source>
</evidence>
<protein>
    <submittedName>
        <fullName evidence="1">Uncharacterized protein</fullName>
    </submittedName>
</protein>
<dbReference type="Proteomes" id="UP001151532">
    <property type="component" value="Chromosome 14"/>
</dbReference>
<dbReference type="AlphaFoldDB" id="A0A9Q0P285"/>
<comment type="caution">
    <text evidence="1">The sequence shown here is derived from an EMBL/GenBank/DDBJ whole genome shotgun (WGS) entry which is preliminary data.</text>
</comment>
<reference evidence="1" key="1">
    <citation type="submission" date="2022-11" db="EMBL/GenBank/DDBJ databases">
        <authorList>
            <person name="Hyden B.L."/>
            <person name="Feng K."/>
            <person name="Yates T."/>
            <person name="Jawdy S."/>
            <person name="Smart L.B."/>
            <person name="Muchero W."/>
        </authorList>
    </citation>
    <scope>NUCLEOTIDE SEQUENCE</scope>
    <source>
        <tissue evidence="1">Shoot tip</tissue>
    </source>
</reference>
<dbReference type="EMBL" id="JAPFFK010000020">
    <property type="protein sequence ID" value="KAJ6680231.1"/>
    <property type="molecule type" value="Genomic_DNA"/>
</dbReference>
<accession>A0A9Q0P285</accession>
<gene>
    <name evidence="1" type="ORF">OIU79_019858</name>
</gene>
<reference evidence="1" key="2">
    <citation type="journal article" date="2023" name="Int. J. Mol. Sci.">
        <title>De Novo Assembly and Annotation of 11 Diverse Shrub Willow (Salix) Genomes Reveals Novel Gene Organization in Sex-Linked Regions.</title>
        <authorList>
            <person name="Hyden B."/>
            <person name="Feng K."/>
            <person name="Yates T.B."/>
            <person name="Jawdy S."/>
            <person name="Cereghino C."/>
            <person name="Smart L.B."/>
            <person name="Muchero W."/>
        </authorList>
    </citation>
    <scope>NUCLEOTIDE SEQUENCE</scope>
    <source>
        <tissue evidence="1">Shoot tip</tissue>
    </source>
</reference>
<sequence length="73" mass="8169">MIIIQEFDVPRSRLAAALNLFEKGTGNKSAIIESMKFMMHSSLPPFFCHATLKDFSYPASPSSLLQESILISY</sequence>
<organism evidence="1 2">
    <name type="scientific">Salix purpurea</name>
    <name type="common">Purple osier willow</name>
    <dbReference type="NCBI Taxonomy" id="77065"/>
    <lineage>
        <taxon>Eukaryota</taxon>
        <taxon>Viridiplantae</taxon>
        <taxon>Streptophyta</taxon>
        <taxon>Embryophyta</taxon>
        <taxon>Tracheophyta</taxon>
        <taxon>Spermatophyta</taxon>
        <taxon>Magnoliopsida</taxon>
        <taxon>eudicotyledons</taxon>
        <taxon>Gunneridae</taxon>
        <taxon>Pentapetalae</taxon>
        <taxon>rosids</taxon>
        <taxon>fabids</taxon>
        <taxon>Malpighiales</taxon>
        <taxon>Salicaceae</taxon>
        <taxon>Saliceae</taxon>
        <taxon>Salix</taxon>
    </lineage>
</organism>